<evidence type="ECO:0000256" key="3">
    <source>
        <dbReference type="ARBA" id="ARBA00023002"/>
    </source>
</evidence>
<dbReference type="Gene3D" id="2.102.10.10">
    <property type="entry name" value="Rieske [2Fe-2S] iron-sulphur domain"/>
    <property type="match status" value="1"/>
</dbReference>
<keyword evidence="4" id="KW-0408">Iron</keyword>
<evidence type="ECO:0000259" key="6">
    <source>
        <dbReference type="PROSITE" id="PS51296"/>
    </source>
</evidence>
<keyword evidence="5" id="KW-0411">Iron-sulfur</keyword>
<dbReference type="RefSeq" id="WP_026611972.1">
    <property type="nucleotide sequence ID" value="NZ_OX458333.1"/>
</dbReference>
<name>A0ABM9HYG3_9GAMM</name>
<evidence type="ECO:0000313" key="8">
    <source>
        <dbReference type="Proteomes" id="UP001162030"/>
    </source>
</evidence>
<dbReference type="InterPro" id="IPR036922">
    <property type="entry name" value="Rieske_2Fe-2S_sf"/>
</dbReference>
<dbReference type="PROSITE" id="PS51296">
    <property type="entry name" value="RIESKE"/>
    <property type="match status" value="1"/>
</dbReference>
<gene>
    <name evidence="7" type="ORF">MSZNOR_0845</name>
</gene>
<dbReference type="Pfam" id="PF00355">
    <property type="entry name" value="Rieske"/>
    <property type="match status" value="1"/>
</dbReference>
<dbReference type="SUPFAM" id="SSF50022">
    <property type="entry name" value="ISP domain"/>
    <property type="match status" value="1"/>
</dbReference>
<keyword evidence="2" id="KW-0479">Metal-binding</keyword>
<dbReference type="Pfam" id="PF19112">
    <property type="entry name" value="VanA_C"/>
    <property type="match status" value="1"/>
</dbReference>
<proteinExistence type="predicted"/>
<dbReference type="SUPFAM" id="SSF55961">
    <property type="entry name" value="Bet v1-like"/>
    <property type="match status" value="1"/>
</dbReference>
<evidence type="ECO:0000256" key="1">
    <source>
        <dbReference type="ARBA" id="ARBA00022714"/>
    </source>
</evidence>
<dbReference type="EMBL" id="OX458333">
    <property type="protein sequence ID" value="CAI8761052.1"/>
    <property type="molecule type" value="Genomic_DNA"/>
</dbReference>
<dbReference type="InterPro" id="IPR050584">
    <property type="entry name" value="Cholesterol_7-desaturase"/>
</dbReference>
<evidence type="ECO:0000313" key="7">
    <source>
        <dbReference type="EMBL" id="CAI8761052.1"/>
    </source>
</evidence>
<reference evidence="7 8" key="1">
    <citation type="submission" date="2023-03" db="EMBL/GenBank/DDBJ databases">
        <authorList>
            <person name="Pearce D."/>
        </authorList>
    </citation>
    <scope>NUCLEOTIDE SEQUENCE [LARGE SCALE GENOMIC DNA]</scope>
    <source>
        <strain evidence="7">Msz</strain>
    </source>
</reference>
<dbReference type="PANTHER" id="PTHR21266:SF57">
    <property type="entry name" value="3-CHLOROBENZOATE-3,4-DIOXYGENASE"/>
    <property type="match status" value="1"/>
</dbReference>
<evidence type="ECO:0000256" key="5">
    <source>
        <dbReference type="ARBA" id="ARBA00023014"/>
    </source>
</evidence>
<feature type="domain" description="Rieske" evidence="6">
    <location>
        <begin position="23"/>
        <end position="126"/>
    </location>
</feature>
<dbReference type="Gene3D" id="3.90.380.10">
    <property type="entry name" value="Naphthalene 1,2-dioxygenase Alpha Subunit, Chain A, domain 1"/>
    <property type="match status" value="1"/>
</dbReference>
<dbReference type="PANTHER" id="PTHR21266">
    <property type="entry name" value="IRON-SULFUR DOMAIN CONTAINING PROTEIN"/>
    <property type="match status" value="1"/>
</dbReference>
<keyword evidence="1" id="KW-0001">2Fe-2S</keyword>
<keyword evidence="8" id="KW-1185">Reference proteome</keyword>
<protein>
    <submittedName>
        <fullName evidence="7">Renierapurpurin 18,18'-hydroxylase</fullName>
    </submittedName>
</protein>
<dbReference type="CDD" id="cd03469">
    <property type="entry name" value="Rieske_RO_Alpha_N"/>
    <property type="match status" value="1"/>
</dbReference>
<accession>A0ABM9HYG3</accession>
<evidence type="ECO:0000256" key="4">
    <source>
        <dbReference type="ARBA" id="ARBA00023004"/>
    </source>
</evidence>
<dbReference type="InterPro" id="IPR017941">
    <property type="entry name" value="Rieske_2Fe-2S"/>
</dbReference>
<evidence type="ECO:0000256" key="2">
    <source>
        <dbReference type="ARBA" id="ARBA00022723"/>
    </source>
</evidence>
<organism evidence="7 8">
    <name type="scientific">Methylocaldum szegediense</name>
    <dbReference type="NCBI Taxonomy" id="73780"/>
    <lineage>
        <taxon>Bacteria</taxon>
        <taxon>Pseudomonadati</taxon>
        <taxon>Pseudomonadota</taxon>
        <taxon>Gammaproteobacteria</taxon>
        <taxon>Methylococcales</taxon>
        <taxon>Methylococcaceae</taxon>
        <taxon>Methylocaldum</taxon>
    </lineage>
</organism>
<sequence>MNQLEKPRTAVDLRKVRINPNFWYPLAWSHEIGRGKVRGAVFAGEPIAIVRTQSGKVFALEDRCAHRQFPLSLGVVCGEHLQCGYHAWRYDEHGQITSIPYAGRDTALPPGVRFYPCREAYGTIFVFPGDPNLAERVPLPDLSLRDSPDYKPMYFSRQVNCHYSFMHENLMDMNHQFLHRRLMGRVKPELLNTSTGDGWVEAKYHFHHLGGRRHFGSDLLSIGGDSSEKTYDIMTIRTEYPYQTLTIAGADSDSPSVRLWSVYVPKDHAQRTNQSVGILMVRKPRIPGLIYLLWPLLRHFTESVFAEDRMAVEAEQRAYDELGGDRNYEVYPVTLAVRELLATRGLAPKPGSEV</sequence>
<dbReference type="InterPro" id="IPR044043">
    <property type="entry name" value="VanA_C_cat"/>
</dbReference>
<keyword evidence="3" id="KW-0560">Oxidoreductase</keyword>
<dbReference type="Proteomes" id="UP001162030">
    <property type="component" value="Chromosome"/>
</dbReference>